<feature type="compositionally biased region" description="Polar residues" evidence="1">
    <location>
        <begin position="345"/>
        <end position="360"/>
    </location>
</feature>
<evidence type="ECO:0000313" key="2">
    <source>
        <dbReference type="EMBL" id="CAI2717408.1"/>
    </source>
</evidence>
<reference evidence="2 3" key="1">
    <citation type="submission" date="2022-09" db="EMBL/GenBank/DDBJ databases">
        <authorList>
            <person name="Kop L."/>
        </authorList>
    </citation>
    <scope>NUCLEOTIDE SEQUENCE [LARGE SCALE GENOMIC DNA]</scope>
    <source>
        <strain evidence="2 3">347</strain>
    </source>
</reference>
<dbReference type="RefSeq" id="WP_282010349.1">
    <property type="nucleotide sequence ID" value="NZ_OX336137.1"/>
</dbReference>
<protein>
    <submittedName>
        <fullName evidence="2">Uncharacterized protein</fullName>
    </submittedName>
</protein>
<dbReference type="EMBL" id="OX336137">
    <property type="protein sequence ID" value="CAI2717408.1"/>
    <property type="molecule type" value="Genomic_DNA"/>
</dbReference>
<feature type="region of interest" description="Disordered" evidence="1">
    <location>
        <begin position="1"/>
        <end position="66"/>
    </location>
</feature>
<sequence>MAEIDSSFPFNRLGLPRFGENNDDENNGAISRLRRAQEERAERREEDRRVNQVQDRVNATPRPQPGEVRLAEDVVRREAETAPAPRTNLEVARSVVGEVDNETGLRLDANNPDAPRPFSPIEQAIAAVIRRPGNLELRPQTNGVLGTEPGGEGAAARLLLPPEPQVLDRALPQPPEPESQVLDRALPQPPEPEPEPQDPLLLQQGNLPPVGATEPRILAQEQPDSNIEQLTENPAALRSNFLETAPALRANRELRDLLAEPDSADDETGVLQQANNNLLLSDPEPFVLPGAQLDAVTPPTAEAIGTERVEQNRIEQAEEQAEARRARREEEEEDRNETRPRPLNPETQLTRRGLNINQFI</sequence>
<organism evidence="2 3">
    <name type="scientific">Nitrospina watsonii</name>
    <dbReference type="NCBI Taxonomy" id="1323948"/>
    <lineage>
        <taxon>Bacteria</taxon>
        <taxon>Pseudomonadati</taxon>
        <taxon>Nitrospinota/Tectimicrobiota group</taxon>
        <taxon>Nitrospinota</taxon>
        <taxon>Nitrospinia</taxon>
        <taxon>Nitrospinales</taxon>
        <taxon>Nitrospinaceae</taxon>
        <taxon>Nitrospina</taxon>
    </lineage>
</organism>
<feature type="compositionally biased region" description="Basic and acidic residues" evidence="1">
    <location>
        <begin position="305"/>
        <end position="329"/>
    </location>
</feature>
<feature type="region of interest" description="Disordered" evidence="1">
    <location>
        <begin position="297"/>
        <end position="360"/>
    </location>
</feature>
<keyword evidence="3" id="KW-1185">Reference proteome</keyword>
<evidence type="ECO:0000313" key="3">
    <source>
        <dbReference type="Proteomes" id="UP001157733"/>
    </source>
</evidence>
<dbReference type="Proteomes" id="UP001157733">
    <property type="component" value="Chromosome"/>
</dbReference>
<feature type="compositionally biased region" description="Basic and acidic residues" evidence="1">
    <location>
        <begin position="35"/>
        <end position="50"/>
    </location>
</feature>
<proteinExistence type="predicted"/>
<feature type="region of interest" description="Disordered" evidence="1">
    <location>
        <begin position="166"/>
        <end position="211"/>
    </location>
</feature>
<gene>
    <name evidence="2" type="ORF">NSPWAT_0549</name>
</gene>
<name>A0ABM9HB96_9BACT</name>
<accession>A0ABM9HB96</accession>
<evidence type="ECO:0000256" key="1">
    <source>
        <dbReference type="SAM" id="MobiDB-lite"/>
    </source>
</evidence>